<evidence type="ECO:0000256" key="4">
    <source>
        <dbReference type="ARBA" id="ARBA00022481"/>
    </source>
</evidence>
<dbReference type="FunFam" id="1.20.58.530:FF:000001">
    <property type="entry name" value="Myosin heavy chain"/>
    <property type="match status" value="1"/>
</dbReference>
<dbReference type="PROSITE" id="PS50096">
    <property type="entry name" value="IQ"/>
    <property type="match status" value="1"/>
</dbReference>
<dbReference type="GO" id="GO:0005524">
    <property type="term" value="F:ATP binding"/>
    <property type="evidence" value="ECO:0007669"/>
    <property type="project" value="UniProtKB-UniRule"/>
</dbReference>
<dbReference type="GeneTree" id="ENSGT00940000159432"/>
<dbReference type="FunFam" id="3.40.850.10:FF:000101">
    <property type="entry name" value="Slow myosin heavy chain 2"/>
    <property type="match status" value="1"/>
</dbReference>
<evidence type="ECO:0000256" key="3">
    <source>
        <dbReference type="ARBA" id="ARBA00022433"/>
    </source>
</evidence>
<dbReference type="FunFam" id="1.20.5.340:FF:000006">
    <property type="entry name" value="Myosin heavy chain"/>
    <property type="match status" value="1"/>
</dbReference>
<dbReference type="Pfam" id="PF00063">
    <property type="entry name" value="Myosin_head"/>
    <property type="match status" value="1"/>
</dbReference>
<evidence type="ECO:0000256" key="9">
    <source>
        <dbReference type="ARBA" id="ARBA00022860"/>
    </source>
</evidence>
<evidence type="ECO:0000256" key="17">
    <source>
        <dbReference type="ARBA" id="ARBA00041438"/>
    </source>
</evidence>
<keyword evidence="8 21" id="KW-0067">ATP-binding</keyword>
<dbReference type="OMA" id="MVFRINH"/>
<dbReference type="FunFam" id="1.20.5.4820:FF:000001">
    <property type="entry name" value="Myosin heavy chain"/>
    <property type="match status" value="1"/>
</dbReference>
<feature type="domain" description="Myosin N-terminal SH3-like" evidence="24">
    <location>
        <begin position="59"/>
        <end position="108"/>
    </location>
</feature>
<comment type="similarity">
    <text evidence="2 21">Belongs to the TRAFAC class myosin-kinesin ATPase superfamily. Myosin family.</text>
</comment>
<dbReference type="GO" id="GO:0007512">
    <property type="term" value="P:adult heart development"/>
    <property type="evidence" value="ECO:0007669"/>
    <property type="project" value="TreeGrafter"/>
</dbReference>
<evidence type="ECO:0000256" key="7">
    <source>
        <dbReference type="ARBA" id="ARBA00022741"/>
    </source>
</evidence>
<dbReference type="PROSITE" id="PS51456">
    <property type="entry name" value="MYOSIN_MOTOR"/>
    <property type="match status" value="1"/>
</dbReference>
<evidence type="ECO:0000313" key="25">
    <source>
        <dbReference type="Ensembl" id="ENSSTUP00000098080.1"/>
    </source>
</evidence>
<dbReference type="Gene3D" id="1.20.120.720">
    <property type="entry name" value="Myosin VI head, motor domain, U50 subdomain"/>
    <property type="match status" value="1"/>
</dbReference>
<dbReference type="InterPro" id="IPR001609">
    <property type="entry name" value="Myosin_head_motor_dom-like"/>
</dbReference>
<evidence type="ECO:0000256" key="19">
    <source>
        <dbReference type="ARBA" id="ARBA00043207"/>
    </source>
</evidence>
<keyword evidence="11 21" id="KW-0518">Myosin</keyword>
<dbReference type="FunFam" id="1.20.5.340:FF:000002">
    <property type="entry name" value="Myosin heavy chain"/>
    <property type="match status" value="1"/>
</dbReference>
<evidence type="ECO:0000256" key="16">
    <source>
        <dbReference type="ARBA" id="ARBA00039815"/>
    </source>
</evidence>
<dbReference type="Ensembl" id="ENSSTUT00000105308.1">
    <property type="protein sequence ID" value="ENSSTUP00000098080.1"/>
    <property type="gene ID" value="ENSSTUG00000043666.1"/>
</dbReference>
<keyword evidence="26" id="KW-1185">Reference proteome</keyword>
<evidence type="ECO:0000256" key="8">
    <source>
        <dbReference type="ARBA" id="ARBA00022840"/>
    </source>
</evidence>
<comment type="subunit">
    <text evidence="20">Muscle myosin is a hexameric protein that consists of 2 heavy chain subunits (MHC), 2 alkali light chain subunits (MLC) and 2 regulatory light chain subunits (MLC-2). Interacts with ECPAS. Interacts (via C-terminus) with LRRC39.</text>
</comment>
<dbReference type="FunFam" id="1.20.5.340:FF:000013">
    <property type="entry name" value="Myosin heavy chain"/>
    <property type="match status" value="1"/>
</dbReference>
<feature type="coiled-coil region" evidence="22">
    <location>
        <begin position="1874"/>
        <end position="1936"/>
    </location>
</feature>
<dbReference type="SMART" id="SM00242">
    <property type="entry name" value="MYSc"/>
    <property type="match status" value="1"/>
</dbReference>
<proteinExistence type="inferred from homology"/>
<dbReference type="SUPFAM" id="SSF52540">
    <property type="entry name" value="P-loop containing nucleoside triphosphate hydrolases"/>
    <property type="match status" value="1"/>
</dbReference>
<dbReference type="FunFam" id="1.10.10.820:FF:000001">
    <property type="entry name" value="Myosin heavy chain"/>
    <property type="match status" value="1"/>
</dbReference>
<dbReference type="Gene3D" id="1.20.5.1160">
    <property type="entry name" value="Vasodilator-stimulated phosphoprotein"/>
    <property type="match status" value="1"/>
</dbReference>
<accession>A0A674DQJ2</accession>
<evidence type="ECO:0000256" key="12">
    <source>
        <dbReference type="ARBA" id="ARBA00023175"/>
    </source>
</evidence>
<evidence type="ECO:0000256" key="22">
    <source>
        <dbReference type="SAM" id="Coils"/>
    </source>
</evidence>
<dbReference type="Gene3D" id="1.20.5.370">
    <property type="match status" value="4"/>
</dbReference>
<evidence type="ECO:0000313" key="26">
    <source>
        <dbReference type="Proteomes" id="UP000472277"/>
    </source>
</evidence>
<dbReference type="Pfam" id="PF01576">
    <property type="entry name" value="Myosin_tail_1"/>
    <property type="match status" value="1"/>
</dbReference>
<dbReference type="InterPro" id="IPR036961">
    <property type="entry name" value="Kinesin_motor_dom_sf"/>
</dbReference>
<dbReference type="Gene3D" id="1.20.5.340">
    <property type="match status" value="4"/>
</dbReference>
<dbReference type="InterPro" id="IPR027417">
    <property type="entry name" value="P-loop_NTPase"/>
</dbReference>
<dbReference type="GO" id="GO:0016460">
    <property type="term" value="C:myosin II complex"/>
    <property type="evidence" value="ECO:0007669"/>
    <property type="project" value="TreeGrafter"/>
</dbReference>
<evidence type="ECO:0000256" key="14">
    <source>
        <dbReference type="ARBA" id="ARBA00023203"/>
    </source>
</evidence>
<dbReference type="FunFam" id="1.20.5.340:FF:000004">
    <property type="entry name" value="Myosin heavy chain"/>
    <property type="match status" value="1"/>
</dbReference>
<dbReference type="GO" id="GO:0000146">
    <property type="term" value="F:microfilament motor activity"/>
    <property type="evidence" value="ECO:0007669"/>
    <property type="project" value="TreeGrafter"/>
</dbReference>
<comment type="function">
    <text evidence="15">Myosins are actin-based motor molecules with ATPase activity essential for muscle contraction. Forms regular bipolar thick filaments that, together with actin thin filaments, constitute the fundamental contractile unit of skeletal and cardiac muscle.</text>
</comment>
<feature type="region of interest" description="Actin-binding" evidence="21">
    <location>
        <begin position="668"/>
        <end position="690"/>
    </location>
</feature>
<keyword evidence="3" id="KW-0787">Thick filament</keyword>
<dbReference type="PANTHER" id="PTHR45615:SF1">
    <property type="entry name" value="MYOSIN-7"/>
    <property type="match status" value="1"/>
</dbReference>
<dbReference type="PANTHER" id="PTHR45615">
    <property type="entry name" value="MYOSIN HEAVY CHAIN, NON-MUSCLE"/>
    <property type="match status" value="1"/>
</dbReference>
<dbReference type="FunFam" id="1.20.5.370:FF:000002">
    <property type="entry name" value="Myosin heavy chain"/>
    <property type="match status" value="1"/>
</dbReference>
<evidence type="ECO:0000256" key="15">
    <source>
        <dbReference type="ARBA" id="ARBA00037090"/>
    </source>
</evidence>
<keyword evidence="10 22" id="KW-0175">Coiled coil</keyword>
<dbReference type="SMART" id="SM00015">
    <property type="entry name" value="IQ"/>
    <property type="match status" value="2"/>
</dbReference>
<dbReference type="Gene3D" id="1.10.10.820">
    <property type="match status" value="1"/>
</dbReference>
<dbReference type="GO" id="GO:0030049">
    <property type="term" value="P:muscle filament sliding"/>
    <property type="evidence" value="ECO:0007669"/>
    <property type="project" value="TreeGrafter"/>
</dbReference>
<dbReference type="FunFam" id="1.20.120.720:FF:000001">
    <property type="entry name" value="Myosin heavy chain, muscle"/>
    <property type="match status" value="1"/>
</dbReference>
<feature type="coiled-coil region" evidence="22">
    <location>
        <begin position="1213"/>
        <end position="1845"/>
    </location>
</feature>
<evidence type="ECO:0000256" key="6">
    <source>
        <dbReference type="ARBA" id="ARBA00022553"/>
    </source>
</evidence>
<evidence type="ECO:0000256" key="2">
    <source>
        <dbReference type="ARBA" id="ARBA00008314"/>
    </source>
</evidence>
<reference evidence="25" key="2">
    <citation type="submission" date="2025-09" db="UniProtKB">
        <authorList>
            <consortium name="Ensembl"/>
        </authorList>
    </citation>
    <scope>IDENTIFICATION</scope>
</reference>
<evidence type="ECO:0000256" key="18">
    <source>
        <dbReference type="ARBA" id="ARBA00041905"/>
    </source>
</evidence>
<dbReference type="GO" id="GO:0051015">
    <property type="term" value="F:actin filament binding"/>
    <property type="evidence" value="ECO:0007669"/>
    <property type="project" value="InterPro"/>
</dbReference>
<dbReference type="FunFam" id="2.30.30.360:FF:000001">
    <property type="entry name" value="Myosin heavy chain"/>
    <property type="match status" value="1"/>
</dbReference>
<dbReference type="Proteomes" id="UP000472277">
    <property type="component" value="Chromosome 21"/>
</dbReference>
<dbReference type="GO" id="GO:0005516">
    <property type="term" value="F:calmodulin binding"/>
    <property type="evidence" value="ECO:0007669"/>
    <property type="project" value="UniProtKB-KW"/>
</dbReference>
<dbReference type="InterPro" id="IPR014751">
    <property type="entry name" value="XRCC4-like_C"/>
</dbReference>
<protein>
    <recommendedName>
        <fullName evidence="16">Myosin-7</fullName>
    </recommendedName>
    <alternativeName>
        <fullName evidence="17">Myosin heavy chain 7</fullName>
    </alternativeName>
    <alternativeName>
        <fullName evidence="19">Myosin heavy chain slow isoform</fullName>
    </alternativeName>
    <alternativeName>
        <fullName evidence="18">Myosin heavy chain, cardiac muscle beta isoform</fullName>
    </alternativeName>
</protein>
<dbReference type="InterPro" id="IPR008989">
    <property type="entry name" value="Myosin_S1_N"/>
</dbReference>
<evidence type="ECO:0000256" key="1">
    <source>
        <dbReference type="ARBA" id="ARBA00004204"/>
    </source>
</evidence>
<dbReference type="Gene3D" id="3.40.850.10">
    <property type="entry name" value="Kinesin motor domain"/>
    <property type="match status" value="1"/>
</dbReference>
<dbReference type="GO" id="GO:0060048">
    <property type="term" value="P:cardiac muscle contraction"/>
    <property type="evidence" value="ECO:0007669"/>
    <property type="project" value="TreeGrafter"/>
</dbReference>
<dbReference type="SUPFAM" id="SSF57997">
    <property type="entry name" value="Tropomyosin"/>
    <property type="match status" value="1"/>
</dbReference>
<feature type="coiled-coil region" evidence="22">
    <location>
        <begin position="855"/>
        <end position="1169"/>
    </location>
</feature>
<keyword evidence="4" id="KW-0488">Methylation</keyword>
<sequence length="1955" mass="225173">PGQGSGARQQCSSLGKSGMSLNSNFATMGDAEMAVFGAAAQYLRKSDRERLEAQTRPFDMKKECFVPDPLEEFVKASVTSREGDLVTVQTQNGKVSALLQVTKLNSNPPKFDKIEDMAMLTFLHEPAVLYNLKERYAAWMIYTYSGLFCVTVNPYKWLPVYDPSVVIAYRGKKRQEAPPHIFSISDNAYQNMLTDRENQSILITGESGAGKTVNTKRVIQYFASIAASGGKKDAAGTLEDQIIQANPALETIRNDNSSRFGKFIRIHFDTRGKLASADIETYLLEKSRVTFQLKAERDYHIFYQILSNKKPELLEMLLVTANPFDYAFISQGETTVLSIDDADELMATDNAFDVLGFTQEEKNSVYKLTGAIMHYGNMRFKQKQREEQAEADGTEGADKVSYLMGLNSADLIKGLCHPRVKVGNEWVTKGQTVQQVNYTVGALSKAVYEKMFMWMVVRINQSLETKQARQYFIGVLDIAGFEIFDYNTFEQLCINFTNEKLQQFFNHHMFVLEQEEYKKEGIEWEFIDFGMDLQACIDLIEKPMGIMSILEEECMFPKASDATFKTKLYDNHLGKSNNFQKPRLIKGKPEAHFALAHYAGTVDYNISNWLMKNKDPLNETVVGLYQKSAMKLLTILFANYASADSGIKEKKKKGSSFQTVSALHRENLNKLMTNLRSTHPHFVRCIIPNETKTPGAMENPLVMHQLRCNGVLEGIRICRKGFPNRILYGDFRQRYRILNPAAIPEGTFIDSKKGAEKLLGSLDIDHQQYKFGHTKVFFKAGLLGLLEEMRDERLSKIITGIQARARGVLSRMEYKKILDHREALLVIQWNIRAFMVVKNWPWMKLYFKIKPLLKSADAEKELANLKVEFIKLKEAFSKSETRRKELEEKMVSLLQEKNDLQLHVQAEQDNLCDAEERCEELIKNKIQLEAKGKELMERLEDEEEINAELTAKKRKLEEECSELKKDIDDLELTLAKVEKEKHATENKVKNLIEEMAALDEIIAKLTKEKKALQEAHQQTLDDLQSEEDKVNNLTKAKAKLEQQVDDLEGSLEQEKKVRMDLERAKRKLEGDLKLSQESVMDLENDKQQLEERLKKKDFEVSNLICRIEDEQGIIIQLQKRLKELQARVEELEEELEAERAARAKVEKQRADLARELEEISERLEEAGGATVVQIEMNKKREMEFQKLRRDLEESTLQHEATAATLRKKQADSVADLGEQVDNLQRVKQKLEKEKNELRLELDDVLSNMDHVAKSKINLEKLSRTLEDQANEYRTKYEETQRSLNDITTQKARLQAENDEIGRQLEDKESLVSQLTRGKNSYSQQLEDLKRQLEEEVKAKNALSHALQSARHDCDLLREQYEEEQEAKAELQRGMSKANSEVAQWRTKYETDAIQKTEELEEAKKKLAQRLQDAEEAVEAVNAKCSSLEKTKHRLQNEIEDLMVDVERSNAAAATLDKKQRNFDKVLAEWKQKYEESQSELETSQKEARYLSTELFKLKNSYEESLDQLESMKRENKNLQEEITDLSEQLGAGGKTIYELEKVRKQLEQEKVEIQAALEEAEASLEHEEGKILRIQLELNQVKADIDRKLAEKDEEMEQSKRNLQRNIDTLQSSLEAECRSRNEALRLKKKMEGDLNEMEIQLSQASRQAAEAHKQMKSVHAHLKDAQIQLDDSLRSNDDLKENIANVERRNNLMQAELEELRTCLEQTERGRKLAEQELLNVNERVQLLHSQNTGLLNQKKKLEADTAQFQTEAEEAVQECRNAEEKAKKAITDAAMMAEELKKEQDTSSHLERMKKNMEQTIKDLQHRLDEAEQIAMKGGKKQVQKLEARVRELENEVEAEQKKGADAIKGIRKYERRIKELTYQTEEHCKNMARLQDLADKLQLKVKSYKRAAEEAEEQANTNLTKFRKMQHDLDEAKERADIAESQVNKLRAKSRDVGSKVRISVKYMIYGF</sequence>
<feature type="domain" description="Myosin motor" evidence="23">
    <location>
        <begin position="112"/>
        <end position="791"/>
    </location>
</feature>
<dbReference type="InParanoid" id="A0A674DQJ2"/>
<dbReference type="FunFam" id="1.20.5.370:FF:000007">
    <property type="entry name" value="Myosin heavy chain"/>
    <property type="match status" value="1"/>
</dbReference>
<dbReference type="InterPro" id="IPR002928">
    <property type="entry name" value="Myosin_tail"/>
</dbReference>
<dbReference type="Pfam" id="PF02736">
    <property type="entry name" value="Myosin_N"/>
    <property type="match status" value="1"/>
</dbReference>
<gene>
    <name evidence="25" type="primary">MYH7</name>
    <name evidence="25" type="synonym">LOC115157091</name>
</gene>
<evidence type="ECO:0000256" key="11">
    <source>
        <dbReference type="ARBA" id="ARBA00023123"/>
    </source>
</evidence>
<dbReference type="FunFam" id="1.20.5.340:FF:000003">
    <property type="entry name" value="Myosin heavy chain"/>
    <property type="match status" value="1"/>
</dbReference>
<dbReference type="GO" id="GO:0030017">
    <property type="term" value="C:sarcomere"/>
    <property type="evidence" value="ECO:0007669"/>
    <property type="project" value="UniProtKB-SubCell"/>
</dbReference>
<dbReference type="InterPro" id="IPR004009">
    <property type="entry name" value="SH3_Myosin"/>
</dbReference>
<dbReference type="PRINTS" id="PR00193">
    <property type="entry name" value="MYOSINHEAVY"/>
</dbReference>
<dbReference type="Gene3D" id="2.30.30.360">
    <property type="entry name" value="Myosin S1 fragment, N-terminal"/>
    <property type="match status" value="1"/>
</dbReference>
<dbReference type="FunFam" id="1.20.5.370:FF:000003">
    <property type="entry name" value="Myosin heavy chain"/>
    <property type="match status" value="1"/>
</dbReference>
<dbReference type="FunFam" id="1.20.5.370:FF:000001">
    <property type="entry name" value="Myosin heavy chain"/>
    <property type="match status" value="1"/>
</dbReference>
<keyword evidence="5" id="KW-0963">Cytoplasm</keyword>
<dbReference type="PROSITE" id="PS51844">
    <property type="entry name" value="SH3_LIKE"/>
    <property type="match status" value="1"/>
</dbReference>
<evidence type="ECO:0000256" key="20">
    <source>
        <dbReference type="ARBA" id="ARBA00046736"/>
    </source>
</evidence>
<feature type="binding site" evidence="21">
    <location>
        <begin position="205"/>
        <end position="212"/>
    </location>
    <ligand>
        <name>ATP</name>
        <dbReference type="ChEBI" id="CHEBI:30616"/>
    </ligand>
</feature>
<evidence type="ECO:0000256" key="21">
    <source>
        <dbReference type="PROSITE-ProRule" id="PRU00782"/>
    </source>
</evidence>
<dbReference type="Gene3D" id="1.20.5.4820">
    <property type="match status" value="1"/>
</dbReference>
<keyword evidence="13" id="KW-0514">Muscle protein</keyword>
<keyword evidence="9" id="KW-0112">Calmodulin-binding</keyword>
<dbReference type="Gene3D" id="6.10.250.2420">
    <property type="match status" value="1"/>
</dbReference>
<name>A0A674DQJ2_SALTR</name>
<dbReference type="SUPFAM" id="SSF90257">
    <property type="entry name" value="Myosin rod fragments"/>
    <property type="match status" value="4"/>
</dbReference>
<reference evidence="25" key="1">
    <citation type="submission" date="2025-08" db="UniProtKB">
        <authorList>
            <consortium name="Ensembl"/>
        </authorList>
    </citation>
    <scope>IDENTIFICATION</scope>
</reference>
<dbReference type="GO" id="GO:0032982">
    <property type="term" value="C:myosin filament"/>
    <property type="evidence" value="ECO:0007669"/>
    <property type="project" value="UniProtKB-KW"/>
</dbReference>
<keyword evidence="12 21" id="KW-0505">Motor protein</keyword>
<dbReference type="InterPro" id="IPR000048">
    <property type="entry name" value="IQ_motif_EF-hand-BS"/>
</dbReference>
<evidence type="ECO:0000256" key="5">
    <source>
        <dbReference type="ARBA" id="ARBA00022490"/>
    </source>
</evidence>
<evidence type="ECO:0000259" key="24">
    <source>
        <dbReference type="PROSITE" id="PS51844"/>
    </source>
</evidence>
<evidence type="ECO:0000256" key="13">
    <source>
        <dbReference type="ARBA" id="ARBA00023179"/>
    </source>
</evidence>
<dbReference type="GO" id="GO:0045214">
    <property type="term" value="P:sarcomere organization"/>
    <property type="evidence" value="ECO:0007669"/>
    <property type="project" value="TreeGrafter"/>
</dbReference>
<evidence type="ECO:0000259" key="23">
    <source>
        <dbReference type="PROSITE" id="PS51456"/>
    </source>
</evidence>
<organism evidence="25 26">
    <name type="scientific">Salmo trutta</name>
    <name type="common">Brown trout</name>
    <dbReference type="NCBI Taxonomy" id="8032"/>
    <lineage>
        <taxon>Eukaryota</taxon>
        <taxon>Metazoa</taxon>
        <taxon>Chordata</taxon>
        <taxon>Craniata</taxon>
        <taxon>Vertebrata</taxon>
        <taxon>Euteleostomi</taxon>
        <taxon>Actinopterygii</taxon>
        <taxon>Neopterygii</taxon>
        <taxon>Teleostei</taxon>
        <taxon>Protacanthopterygii</taxon>
        <taxon>Salmoniformes</taxon>
        <taxon>Salmonidae</taxon>
        <taxon>Salmoninae</taxon>
        <taxon>Salmo</taxon>
    </lineage>
</organism>
<dbReference type="FunFam" id="1.20.5.370:FF:000008">
    <property type="entry name" value="Myosin heavy chain"/>
    <property type="match status" value="1"/>
</dbReference>
<evidence type="ECO:0000256" key="10">
    <source>
        <dbReference type="ARBA" id="ARBA00023054"/>
    </source>
</evidence>
<comment type="subcellular location">
    <subcellularLocation>
        <location evidence="1">Cytoplasm</location>
        <location evidence="1">Myofibril</location>
        <location evidence="1">Sarcomere</location>
    </subcellularLocation>
</comment>
<keyword evidence="14 21" id="KW-0009">Actin-binding</keyword>
<keyword evidence="7 21" id="KW-0547">Nucleotide-binding</keyword>
<dbReference type="Gene3D" id="1.20.58.530">
    <property type="match status" value="1"/>
</dbReference>
<dbReference type="CDD" id="cd01377">
    <property type="entry name" value="MYSc_class_II"/>
    <property type="match status" value="1"/>
</dbReference>
<keyword evidence="6" id="KW-0597">Phosphoprotein</keyword>